<dbReference type="PANTHER" id="PTHR30273:SF2">
    <property type="entry name" value="PROTEIN FECR"/>
    <property type="match status" value="1"/>
</dbReference>
<name>A0A446CKK0_9BURK</name>
<evidence type="ECO:0008006" key="5">
    <source>
        <dbReference type="Google" id="ProtNLM"/>
    </source>
</evidence>
<protein>
    <recommendedName>
        <fullName evidence="5">Protein FecR</fullName>
    </recommendedName>
</protein>
<dbReference type="RefSeq" id="WP_165360195.1">
    <property type="nucleotide sequence ID" value="NZ_UFQC01000014.1"/>
</dbReference>
<dbReference type="PANTHER" id="PTHR30273">
    <property type="entry name" value="PERIPLASMIC SIGNAL SENSOR AND SIGMA FACTOR ACTIVATOR FECR-RELATED"/>
    <property type="match status" value="1"/>
</dbReference>
<dbReference type="InterPro" id="IPR032623">
    <property type="entry name" value="FecR_N"/>
</dbReference>
<evidence type="ECO:0000313" key="3">
    <source>
        <dbReference type="EMBL" id="SSW68265.1"/>
    </source>
</evidence>
<dbReference type="Pfam" id="PF04773">
    <property type="entry name" value="FecR"/>
    <property type="match status" value="1"/>
</dbReference>
<feature type="domain" description="FecR protein" evidence="1">
    <location>
        <begin position="117"/>
        <end position="216"/>
    </location>
</feature>
<dbReference type="EMBL" id="UFQC01000014">
    <property type="protein sequence ID" value="SSW68265.1"/>
    <property type="molecule type" value="Genomic_DNA"/>
</dbReference>
<dbReference type="Gene3D" id="2.60.120.1440">
    <property type="match status" value="1"/>
</dbReference>
<dbReference type="Proteomes" id="UP000289465">
    <property type="component" value="Unassembled WGS sequence"/>
</dbReference>
<reference evidence="3 4" key="1">
    <citation type="submission" date="2018-07" db="EMBL/GenBank/DDBJ databases">
        <authorList>
            <person name="Peeters C."/>
        </authorList>
    </citation>
    <scope>NUCLEOTIDE SEQUENCE [LARGE SCALE GENOMIC DNA]</scope>
    <source>
        <strain evidence="3 4">LMG 30378</strain>
    </source>
</reference>
<dbReference type="AlphaFoldDB" id="A0A446CKK0"/>
<dbReference type="InterPro" id="IPR006860">
    <property type="entry name" value="FecR"/>
</dbReference>
<dbReference type="InterPro" id="IPR012373">
    <property type="entry name" value="Ferrdict_sens_TM"/>
</dbReference>
<dbReference type="GO" id="GO:0016989">
    <property type="term" value="F:sigma factor antagonist activity"/>
    <property type="evidence" value="ECO:0007669"/>
    <property type="project" value="TreeGrafter"/>
</dbReference>
<dbReference type="PIRSF" id="PIRSF018266">
    <property type="entry name" value="FecR"/>
    <property type="match status" value="1"/>
</dbReference>
<organism evidence="3 4">
    <name type="scientific">Achromobacter veterisilvae</name>
    <dbReference type="NCBI Taxonomy" id="2069367"/>
    <lineage>
        <taxon>Bacteria</taxon>
        <taxon>Pseudomonadati</taxon>
        <taxon>Pseudomonadota</taxon>
        <taxon>Betaproteobacteria</taxon>
        <taxon>Burkholderiales</taxon>
        <taxon>Alcaligenaceae</taxon>
        <taxon>Achromobacter</taxon>
    </lineage>
</organism>
<feature type="domain" description="FecR N-terminal" evidence="2">
    <location>
        <begin position="19"/>
        <end position="60"/>
    </location>
</feature>
<evidence type="ECO:0000259" key="2">
    <source>
        <dbReference type="Pfam" id="PF16220"/>
    </source>
</evidence>
<accession>A0A446CKK0</accession>
<dbReference type="Pfam" id="PF16220">
    <property type="entry name" value="DUF4880"/>
    <property type="match status" value="1"/>
</dbReference>
<sequence length="332" mass="35917">MHLSDGVSGAAVSEAVALQAARWFLLMRSGEASAADQARLQRWRGADAAHEIAWQRAQRLQEQFGDLPPALAVPVLGRGNSVDRRAVLKAVAALLIAPSAGWLAWRTAPVGEWLAEHRSGTGETRLVRLDDGTRVWLDTASAFDVAYGPAERLLYLRAGRILIETAPDAVPEGMPGHRPFVVACAHGRLRALGTRFDVRDTDTDRSRLGVIQGAVEVRPAQAPELSLVVLAGQQAAFSSRRIDGPRPLEGQADAWAQGVLRARDMRLDAFLAELGRYRPGVIRCGAEVASLRISGAFQLSDTGAVLDSLPRALPVTVRYRTRYWVSVAGRDA</sequence>
<evidence type="ECO:0000313" key="4">
    <source>
        <dbReference type="Proteomes" id="UP000289465"/>
    </source>
</evidence>
<proteinExistence type="predicted"/>
<gene>
    <name evidence="3" type="ORF">AVE30378_03001</name>
</gene>
<evidence type="ECO:0000259" key="1">
    <source>
        <dbReference type="Pfam" id="PF04773"/>
    </source>
</evidence>